<dbReference type="PRINTS" id="PR00775">
    <property type="entry name" value="HEATSHOCK90"/>
</dbReference>
<dbReference type="RefSeq" id="WP_290363904.1">
    <property type="nucleotide sequence ID" value="NZ_JAUFQU010000001.1"/>
</dbReference>
<dbReference type="PIRSF" id="PIRSF002583">
    <property type="entry name" value="Hsp90"/>
    <property type="match status" value="1"/>
</dbReference>
<evidence type="ECO:0000256" key="4">
    <source>
        <dbReference type="ARBA" id="ARBA00023186"/>
    </source>
</evidence>
<keyword evidence="3" id="KW-0067">ATP-binding</keyword>
<accession>A0ABT8CVI6</accession>
<gene>
    <name evidence="5" type="ORF">QW060_12945</name>
</gene>
<evidence type="ECO:0000313" key="6">
    <source>
        <dbReference type="Proteomes" id="UP001242368"/>
    </source>
</evidence>
<dbReference type="EMBL" id="JAUFQU010000001">
    <property type="protein sequence ID" value="MDN3708016.1"/>
    <property type="molecule type" value="Genomic_DNA"/>
</dbReference>
<dbReference type="Gene3D" id="3.30.565.10">
    <property type="entry name" value="Histidine kinase-like ATPase, C-terminal domain"/>
    <property type="match status" value="1"/>
</dbReference>
<dbReference type="Proteomes" id="UP001242368">
    <property type="component" value="Unassembled WGS sequence"/>
</dbReference>
<dbReference type="Gene3D" id="3.30.230.80">
    <property type="match status" value="1"/>
</dbReference>
<dbReference type="InterPro" id="IPR020568">
    <property type="entry name" value="Ribosomal_Su5_D2-typ_SF"/>
</dbReference>
<keyword evidence="4" id="KW-0143">Chaperone</keyword>
<name>A0ABT8CVI6_9FLAO</name>
<evidence type="ECO:0000256" key="1">
    <source>
        <dbReference type="ARBA" id="ARBA00008239"/>
    </source>
</evidence>
<dbReference type="InterPro" id="IPR020575">
    <property type="entry name" value="Hsp90_N"/>
</dbReference>
<evidence type="ECO:0000256" key="3">
    <source>
        <dbReference type="ARBA" id="ARBA00022840"/>
    </source>
</evidence>
<dbReference type="NCBIfam" id="NF010683">
    <property type="entry name" value="PRK14083.1"/>
    <property type="match status" value="1"/>
</dbReference>
<evidence type="ECO:0000256" key="2">
    <source>
        <dbReference type="ARBA" id="ARBA00022741"/>
    </source>
</evidence>
<organism evidence="5 6">
    <name type="scientific">Paenimyroides ceti</name>
    <dbReference type="NCBI Taxonomy" id="395087"/>
    <lineage>
        <taxon>Bacteria</taxon>
        <taxon>Pseudomonadati</taxon>
        <taxon>Bacteroidota</taxon>
        <taxon>Flavobacteriia</taxon>
        <taxon>Flavobacteriales</taxon>
        <taxon>Flavobacteriaceae</taxon>
        <taxon>Paenimyroides</taxon>
    </lineage>
</organism>
<dbReference type="SUPFAM" id="SSF55874">
    <property type="entry name" value="ATPase domain of HSP90 chaperone/DNA topoisomerase II/histidine kinase"/>
    <property type="match status" value="1"/>
</dbReference>
<proteinExistence type="inferred from homology"/>
<dbReference type="PANTHER" id="PTHR11528">
    <property type="entry name" value="HEAT SHOCK PROTEIN 90 FAMILY MEMBER"/>
    <property type="match status" value="1"/>
</dbReference>
<sequence length="597" mass="68460">MNPLNESFSFQVNLQGMISLLSEHLYSNPNTYIRELLQNAVDAITALRHLDNDLKGTIQITLPDTTNKLFVFEDNGIGLKESEIHQFLSVIGESSKRKDADDARDFIGKFGIGMLSCFVVSEKIIIETRSAYDDKGFRWTAFSDGNYEIEALTSSMPIGTKVYLTPKDKYAHLFSYAHFIPQIKYYGDALSEKIVILHESKQTILNEEQPQWLQKGSDKEALLQSGRELFNVPFLDAVPFETEAGKCQGVMYILPYKTQFSAKQNHRLYLKRMFLSDTDNSLLPPWAFFVRILMNSNELSATASRESFMQNDELRATRKEIGQVLKEYLKSIRKVDQAIYFKIIQIHFLHLKAIAIEDAEFLELLADDLPFETNKGFRSFKHLTDETQTLYYASDYEDFKQLQRIAQSQGTLLINASYTFDEELLKKIARMRPQLKLEEMTPSRLLNSFISLDVEEEIKHLSFLNRVEETLKDFNCECQLKHFKPTDTTAIYTRPEENSHTATIRQVKQSSNPFAGALSSFGNTASKKATFCLNIDNQLVKNITSINDDFLFQSVIEVLYVQAIIMGKYTVSEKEMALFNEALNNLMVMGLTNFVNL</sequence>
<protein>
    <submittedName>
        <fullName evidence="5">HSP90 family protein</fullName>
    </submittedName>
</protein>
<comment type="similarity">
    <text evidence="1">Belongs to the heat shock protein 90 family.</text>
</comment>
<dbReference type="InterPro" id="IPR001404">
    <property type="entry name" value="Hsp90_fam"/>
</dbReference>
<dbReference type="InterPro" id="IPR036890">
    <property type="entry name" value="HATPase_C_sf"/>
</dbReference>
<keyword evidence="6" id="KW-1185">Reference proteome</keyword>
<keyword evidence="2" id="KW-0547">Nucleotide-binding</keyword>
<dbReference type="SUPFAM" id="SSF54211">
    <property type="entry name" value="Ribosomal protein S5 domain 2-like"/>
    <property type="match status" value="1"/>
</dbReference>
<comment type="caution">
    <text evidence="5">The sequence shown here is derived from an EMBL/GenBank/DDBJ whole genome shotgun (WGS) entry which is preliminary data.</text>
</comment>
<reference evidence="6" key="1">
    <citation type="journal article" date="2019" name="Int. J. Syst. Evol. Microbiol.">
        <title>The Global Catalogue of Microorganisms (GCM) 10K type strain sequencing project: providing services to taxonomists for standard genome sequencing and annotation.</title>
        <authorList>
            <consortium name="The Broad Institute Genomics Platform"/>
            <consortium name="The Broad Institute Genome Sequencing Center for Infectious Disease"/>
            <person name="Wu L."/>
            <person name="Ma J."/>
        </authorList>
    </citation>
    <scope>NUCLEOTIDE SEQUENCE [LARGE SCALE GENOMIC DNA]</scope>
    <source>
        <strain evidence="6">CECT 7184</strain>
    </source>
</reference>
<dbReference type="Pfam" id="PF13589">
    <property type="entry name" value="HATPase_c_3"/>
    <property type="match status" value="1"/>
</dbReference>
<evidence type="ECO:0000313" key="5">
    <source>
        <dbReference type="EMBL" id="MDN3708016.1"/>
    </source>
</evidence>
<dbReference type="Pfam" id="PF00183">
    <property type="entry name" value="HSP90"/>
    <property type="match status" value="1"/>
</dbReference>